<protein>
    <recommendedName>
        <fullName evidence="3">adenosine deaminase</fullName>
        <ecNumber evidence="3">3.5.4.4</ecNumber>
    </recommendedName>
</protein>
<keyword evidence="6" id="KW-0862">Zinc</keyword>
<dbReference type="Proteomes" id="UP001059380">
    <property type="component" value="Chromosome"/>
</dbReference>
<organism evidence="8 9">
    <name type="scientific">Occallatibacter riparius</name>
    <dbReference type="NCBI Taxonomy" id="1002689"/>
    <lineage>
        <taxon>Bacteria</taxon>
        <taxon>Pseudomonadati</taxon>
        <taxon>Acidobacteriota</taxon>
        <taxon>Terriglobia</taxon>
        <taxon>Terriglobales</taxon>
        <taxon>Acidobacteriaceae</taxon>
        <taxon>Occallatibacter</taxon>
    </lineage>
</organism>
<feature type="domain" description="Adenosine deaminase" evidence="7">
    <location>
        <begin position="229"/>
        <end position="450"/>
    </location>
</feature>
<dbReference type="GO" id="GO:0006154">
    <property type="term" value="P:adenosine catabolic process"/>
    <property type="evidence" value="ECO:0007669"/>
    <property type="project" value="TreeGrafter"/>
</dbReference>
<reference evidence="8" key="1">
    <citation type="submission" date="2021-04" db="EMBL/GenBank/DDBJ databases">
        <title>Phylogenetic analysis of Acidobacteriaceae.</title>
        <authorList>
            <person name="Qiu L."/>
            <person name="Zhang Q."/>
        </authorList>
    </citation>
    <scope>NUCLEOTIDE SEQUENCE</scope>
    <source>
        <strain evidence="8">DSM 25168</strain>
    </source>
</reference>
<dbReference type="InterPro" id="IPR032466">
    <property type="entry name" value="Metal_Hydrolase"/>
</dbReference>
<evidence type="ECO:0000313" key="9">
    <source>
        <dbReference type="Proteomes" id="UP001059380"/>
    </source>
</evidence>
<evidence type="ECO:0000313" key="8">
    <source>
        <dbReference type="EMBL" id="UWZ84875.1"/>
    </source>
</evidence>
<dbReference type="GO" id="GO:0043103">
    <property type="term" value="P:hypoxanthine salvage"/>
    <property type="evidence" value="ECO:0007669"/>
    <property type="project" value="TreeGrafter"/>
</dbReference>
<dbReference type="GO" id="GO:0004000">
    <property type="term" value="F:adenosine deaminase activity"/>
    <property type="evidence" value="ECO:0007669"/>
    <property type="project" value="UniProtKB-ARBA"/>
</dbReference>
<evidence type="ECO:0000256" key="4">
    <source>
        <dbReference type="ARBA" id="ARBA00022723"/>
    </source>
</evidence>
<dbReference type="PANTHER" id="PTHR11409:SF43">
    <property type="entry name" value="ADENOSINE DEAMINASE"/>
    <property type="match status" value="1"/>
</dbReference>
<evidence type="ECO:0000256" key="2">
    <source>
        <dbReference type="ARBA" id="ARBA00006676"/>
    </source>
</evidence>
<evidence type="ECO:0000256" key="3">
    <source>
        <dbReference type="ARBA" id="ARBA00012784"/>
    </source>
</evidence>
<dbReference type="GO" id="GO:0046872">
    <property type="term" value="F:metal ion binding"/>
    <property type="evidence" value="ECO:0007669"/>
    <property type="project" value="UniProtKB-KW"/>
</dbReference>
<dbReference type="KEGG" id="orp:MOP44_02800"/>
<evidence type="ECO:0000256" key="5">
    <source>
        <dbReference type="ARBA" id="ARBA00022801"/>
    </source>
</evidence>
<sequence>MARSADEARAERAYDEALKAGPLTLRAFLVKFPKGADLHVHLSGAVYAETFIRDAGEDKLCVDPEGKKWARDGQGNLLKEPCPGQLVAASVLTGHSLKSADQDLYDALVNSFSMRSFVPYAGFSGHDQFFATFGKFGGIDKRHTGEWVDEVASRAAEQNQQYLELMQTPVFSHATMIAKGIGWPEGQVDFAQLRQKLLDGGLRDEVAPDMEDVRSSEEQRKQIEHCGTAEEAPACEVEVRYIYQILRASPPEIVFAQTLLGFETIQKSMDTGADGFVGINFVQPEDGFVSMRDYALQMKMVGYLHSVYPKVHISLHAGELVPGVVTPEGLRFHVREAVETAHAERIGHGVDVMYETDAAKLLKAMAEKHVMVEINLSSNEGILGVKGEDHPLPLYIKAHVPVALSTDDEGVSRIDLTNEYVKAAMEYHPSYQQLKMFARTGMEHDFLPGDSLWAEGDDFRAARGACRGQLLGGDNPSGGCKSLIEKSQKATAQWELERRFRAFEAAF</sequence>
<keyword evidence="4" id="KW-0479">Metal-binding</keyword>
<dbReference type="GO" id="GO:0046103">
    <property type="term" value="P:inosine biosynthetic process"/>
    <property type="evidence" value="ECO:0007669"/>
    <property type="project" value="TreeGrafter"/>
</dbReference>
<dbReference type="SUPFAM" id="SSF51556">
    <property type="entry name" value="Metallo-dependent hydrolases"/>
    <property type="match status" value="1"/>
</dbReference>
<dbReference type="EMBL" id="CP093313">
    <property type="protein sequence ID" value="UWZ84875.1"/>
    <property type="molecule type" value="Genomic_DNA"/>
</dbReference>
<evidence type="ECO:0000259" key="7">
    <source>
        <dbReference type="Pfam" id="PF00962"/>
    </source>
</evidence>
<dbReference type="RefSeq" id="WP_260794381.1">
    <property type="nucleotide sequence ID" value="NZ_CP093313.1"/>
</dbReference>
<dbReference type="PANTHER" id="PTHR11409">
    <property type="entry name" value="ADENOSINE DEAMINASE"/>
    <property type="match status" value="1"/>
</dbReference>
<dbReference type="GO" id="GO:0005829">
    <property type="term" value="C:cytosol"/>
    <property type="evidence" value="ECO:0007669"/>
    <property type="project" value="TreeGrafter"/>
</dbReference>
<proteinExistence type="inferred from homology"/>
<gene>
    <name evidence="8" type="ORF">MOP44_02800</name>
</gene>
<evidence type="ECO:0000256" key="6">
    <source>
        <dbReference type="ARBA" id="ARBA00022833"/>
    </source>
</evidence>
<keyword evidence="5" id="KW-0378">Hydrolase</keyword>
<comment type="cofactor">
    <cofactor evidence="1">
        <name>Zn(2+)</name>
        <dbReference type="ChEBI" id="CHEBI:29105"/>
    </cofactor>
</comment>
<accession>A0A9J7BQ13</accession>
<dbReference type="EC" id="3.5.4.4" evidence="3"/>
<name>A0A9J7BQ13_9BACT</name>
<keyword evidence="9" id="KW-1185">Reference proteome</keyword>
<dbReference type="InterPro" id="IPR001365">
    <property type="entry name" value="A_deaminase_dom"/>
</dbReference>
<evidence type="ECO:0000256" key="1">
    <source>
        <dbReference type="ARBA" id="ARBA00001947"/>
    </source>
</evidence>
<comment type="similarity">
    <text evidence="2">Belongs to the metallo-dependent hydrolases superfamily. Adenosine and AMP deaminases family.</text>
</comment>
<dbReference type="AlphaFoldDB" id="A0A9J7BQ13"/>
<dbReference type="Pfam" id="PF00962">
    <property type="entry name" value="A_deaminase"/>
    <property type="match status" value="1"/>
</dbReference>
<dbReference type="InterPro" id="IPR006330">
    <property type="entry name" value="Ado/ade_deaminase"/>
</dbReference>
<dbReference type="Gene3D" id="3.20.20.140">
    <property type="entry name" value="Metal-dependent hydrolases"/>
    <property type="match status" value="1"/>
</dbReference>